<dbReference type="RefSeq" id="WP_215379685.1">
    <property type="nucleotide sequence ID" value="NZ_JAGTIS010000016.1"/>
</dbReference>
<gene>
    <name evidence="1" type="ORF">J7302_21970</name>
</gene>
<dbReference type="EMBL" id="JAGTIS010000016">
    <property type="protein sequence ID" value="MBT8768779.1"/>
    <property type="molecule type" value="Genomic_DNA"/>
</dbReference>
<proteinExistence type="predicted"/>
<name>A0ABS5XM50_9GAMM</name>
<comment type="caution">
    <text evidence="1">The sequence shown here is derived from an EMBL/GenBank/DDBJ whole genome shotgun (WGS) entry which is preliminary data.</text>
</comment>
<organism evidence="1 2">
    <name type="scientific">Metapseudomonas boanensis</name>
    <dbReference type="NCBI Taxonomy" id="2822138"/>
    <lineage>
        <taxon>Bacteria</taxon>
        <taxon>Pseudomonadati</taxon>
        <taxon>Pseudomonadota</taxon>
        <taxon>Gammaproteobacteria</taxon>
        <taxon>Pseudomonadales</taxon>
        <taxon>Pseudomonadaceae</taxon>
        <taxon>Metapseudomonas</taxon>
    </lineage>
</organism>
<keyword evidence="2" id="KW-1185">Reference proteome</keyword>
<reference evidence="1 2" key="1">
    <citation type="submission" date="2021-04" db="EMBL/GenBank/DDBJ databases">
        <title>Pseudomonas boanensis sp. nov., a bacterium isolated from river water used for household purposes in Boane District, Mozambique.</title>
        <authorList>
            <person name="Nicklasson M."/>
            <person name="Martin-Rodriguez A.J."/>
            <person name="Thorell K."/>
            <person name="Neves L."/>
            <person name="Mussagy A."/>
            <person name="Rydberg H.A."/>
            <person name="Hernroth B."/>
            <person name="Svensson-Stadler L."/>
            <person name="Sjoling A."/>
        </authorList>
    </citation>
    <scope>NUCLEOTIDE SEQUENCE [LARGE SCALE GENOMIC DNA]</scope>
    <source>
        <strain evidence="1 2">DB1</strain>
    </source>
</reference>
<dbReference type="Proteomes" id="UP001519667">
    <property type="component" value="Unassembled WGS sequence"/>
</dbReference>
<protein>
    <recommendedName>
        <fullName evidence="3">Transposase</fullName>
    </recommendedName>
</protein>
<dbReference type="Gene3D" id="1.10.10.10">
    <property type="entry name" value="Winged helix-like DNA-binding domain superfamily/Winged helix DNA-binding domain"/>
    <property type="match status" value="1"/>
</dbReference>
<dbReference type="InterPro" id="IPR036388">
    <property type="entry name" value="WH-like_DNA-bd_sf"/>
</dbReference>
<dbReference type="InterPro" id="IPR010921">
    <property type="entry name" value="Trp_repressor/repl_initiator"/>
</dbReference>
<dbReference type="SUPFAM" id="SSF48295">
    <property type="entry name" value="TrpR-like"/>
    <property type="match status" value="1"/>
</dbReference>
<sequence>MNKVGALCACIQGSPVAEGARSSQRDYAPAFKLAVVDQVEKGAMSNKEAQARYGISHQDRPVAQFVRQVRMRQSRLETRKLHFLLQNQAEPGLRVGRDHQFVGWRRAQQSPTNLPIRAQG</sequence>
<accession>A0ABS5XM50</accession>
<evidence type="ECO:0000313" key="2">
    <source>
        <dbReference type="Proteomes" id="UP001519667"/>
    </source>
</evidence>
<evidence type="ECO:0008006" key="3">
    <source>
        <dbReference type="Google" id="ProtNLM"/>
    </source>
</evidence>
<evidence type="ECO:0000313" key="1">
    <source>
        <dbReference type="EMBL" id="MBT8768779.1"/>
    </source>
</evidence>